<dbReference type="EMBL" id="FXAM01000001">
    <property type="protein sequence ID" value="SMF96728.1"/>
    <property type="molecule type" value="Genomic_DNA"/>
</dbReference>
<gene>
    <name evidence="1" type="ORF">SAMN02949497_4134</name>
</gene>
<name>A0A1Y6D1C2_9GAMM</name>
<dbReference type="RefSeq" id="WP_125469050.1">
    <property type="nucleotide sequence ID" value="NZ_FXAM01000001.1"/>
</dbReference>
<evidence type="ECO:0000313" key="2">
    <source>
        <dbReference type="Proteomes" id="UP000192923"/>
    </source>
</evidence>
<accession>A0A1Y6D1C2</accession>
<reference evidence="1 2" key="1">
    <citation type="submission" date="2016-12" db="EMBL/GenBank/DDBJ databases">
        <authorList>
            <person name="Song W.-J."/>
            <person name="Kurnit D.M."/>
        </authorList>
    </citation>
    <scope>NUCLEOTIDE SEQUENCE [LARGE SCALE GENOMIC DNA]</scope>
    <source>
        <strain evidence="1 2">175</strain>
    </source>
</reference>
<keyword evidence="2" id="KW-1185">Reference proteome</keyword>
<protein>
    <submittedName>
        <fullName evidence="1">Uncharacterized protein</fullName>
    </submittedName>
</protein>
<dbReference type="Proteomes" id="UP000192923">
    <property type="component" value="Unassembled WGS sequence"/>
</dbReference>
<dbReference type="OrthoDB" id="5769354at2"/>
<evidence type="ECO:0000313" key="1">
    <source>
        <dbReference type="EMBL" id="SMF96728.1"/>
    </source>
</evidence>
<proteinExistence type="predicted"/>
<dbReference type="AlphaFoldDB" id="A0A1Y6D1C2"/>
<organism evidence="1 2">
    <name type="scientific">Methylomagnum ishizawai</name>
    <dbReference type="NCBI Taxonomy" id="1760988"/>
    <lineage>
        <taxon>Bacteria</taxon>
        <taxon>Pseudomonadati</taxon>
        <taxon>Pseudomonadota</taxon>
        <taxon>Gammaproteobacteria</taxon>
        <taxon>Methylococcales</taxon>
        <taxon>Methylococcaceae</taxon>
        <taxon>Methylomagnum</taxon>
    </lineage>
</organism>
<sequence>MVDLKKLLILKDKLIKSKDFKEPCDYFLGHFAERPEFMRMGEPVDGEFMRPIVVELGNALLKRRPSEVRLTMTEIAEYHFLHGACLIDGKPANLIYFRDIDMGILSLLHEDAQGVVMARFSCVYKPPQPPRALH</sequence>